<reference evidence="1 2" key="1">
    <citation type="submission" date="2016-10" db="EMBL/GenBank/DDBJ databases">
        <authorList>
            <person name="Varghese N."/>
            <person name="Submissions S."/>
        </authorList>
    </citation>
    <scope>NUCLEOTIDE SEQUENCE [LARGE SCALE GENOMIC DNA]</scope>
    <source>
        <strain evidence="1 2">MAR_2009_60</strain>
    </source>
</reference>
<evidence type="ECO:0000313" key="2">
    <source>
        <dbReference type="Proteomes" id="UP000199574"/>
    </source>
</evidence>
<organism evidence="1 2">
    <name type="scientific">Maribacter dokdonensis</name>
    <dbReference type="NCBI Taxonomy" id="320912"/>
    <lineage>
        <taxon>Bacteria</taxon>
        <taxon>Pseudomonadati</taxon>
        <taxon>Bacteroidota</taxon>
        <taxon>Flavobacteriia</taxon>
        <taxon>Flavobacteriales</taxon>
        <taxon>Flavobacteriaceae</taxon>
        <taxon>Maribacter</taxon>
    </lineage>
</organism>
<proteinExistence type="predicted"/>
<name>A0ABY0U6Y0_9FLAO</name>
<keyword evidence="2" id="KW-1185">Reference proteome</keyword>
<accession>A0ABY0U6Y0</accession>
<sequence>MCNCAHIQLLCAISRKILFMNNLFEIKKILIVILCSILFSCSETKTETKTEKKYFNDLGEIPFDEKLDDINFKVCHEDITFPFNYGGVGLIYEGEKKKLVKTFSENYQSSELKNQNGFITIRFIINCEGKTGRFRVVEMDFNLKPKKFDETISTQILNITKNLSGWKRYEYKGKAYDYQQYLTFKLEDGKLKDILP</sequence>
<gene>
    <name evidence="1" type="ORF">SAMN05192545_0889</name>
</gene>
<dbReference type="Proteomes" id="UP000199574">
    <property type="component" value="Chromosome I"/>
</dbReference>
<evidence type="ECO:0000313" key="1">
    <source>
        <dbReference type="EMBL" id="SDS16460.1"/>
    </source>
</evidence>
<dbReference type="EMBL" id="LT629754">
    <property type="protein sequence ID" value="SDS16460.1"/>
    <property type="molecule type" value="Genomic_DNA"/>
</dbReference>
<protein>
    <submittedName>
        <fullName evidence="1">Uncharacterized protein</fullName>
    </submittedName>
</protein>